<feature type="non-terminal residue" evidence="7">
    <location>
        <position position="101"/>
    </location>
</feature>
<dbReference type="GO" id="GO:0000287">
    <property type="term" value="F:magnesium ion binding"/>
    <property type="evidence" value="ECO:0007669"/>
    <property type="project" value="InterPro"/>
</dbReference>
<dbReference type="InterPro" id="IPR029061">
    <property type="entry name" value="THDP-binding"/>
</dbReference>
<dbReference type="GO" id="GO:0030976">
    <property type="term" value="F:thiamine pyrophosphate binding"/>
    <property type="evidence" value="ECO:0007669"/>
    <property type="project" value="InterPro"/>
</dbReference>
<dbReference type="GO" id="GO:0009097">
    <property type="term" value="P:isoleucine biosynthetic process"/>
    <property type="evidence" value="ECO:0007669"/>
    <property type="project" value="TreeGrafter"/>
</dbReference>
<dbReference type="InterPro" id="IPR011766">
    <property type="entry name" value="TPP_enzyme_TPP-bd"/>
</dbReference>
<organism evidence="7">
    <name type="scientific">marine sediment metagenome</name>
    <dbReference type="NCBI Taxonomy" id="412755"/>
    <lineage>
        <taxon>unclassified sequences</taxon>
        <taxon>metagenomes</taxon>
        <taxon>ecological metagenomes</taxon>
    </lineage>
</organism>
<evidence type="ECO:0000256" key="4">
    <source>
        <dbReference type="ARBA" id="ARBA00022723"/>
    </source>
</evidence>
<evidence type="ECO:0000256" key="1">
    <source>
        <dbReference type="ARBA" id="ARBA00001946"/>
    </source>
</evidence>
<dbReference type="AlphaFoldDB" id="X1JV37"/>
<comment type="similarity">
    <text evidence="3">Belongs to the TPP enzyme family.</text>
</comment>
<evidence type="ECO:0000256" key="3">
    <source>
        <dbReference type="ARBA" id="ARBA00007812"/>
    </source>
</evidence>
<proteinExistence type="inferred from homology"/>
<accession>X1JV37</accession>
<evidence type="ECO:0000256" key="5">
    <source>
        <dbReference type="ARBA" id="ARBA00023052"/>
    </source>
</evidence>
<dbReference type="GO" id="GO:0003984">
    <property type="term" value="F:acetolactate synthase activity"/>
    <property type="evidence" value="ECO:0007669"/>
    <property type="project" value="TreeGrafter"/>
</dbReference>
<feature type="domain" description="Thiamine pyrophosphate enzyme TPP-binding" evidence="6">
    <location>
        <begin position="26"/>
        <end position="100"/>
    </location>
</feature>
<evidence type="ECO:0000259" key="6">
    <source>
        <dbReference type="Pfam" id="PF02775"/>
    </source>
</evidence>
<dbReference type="PROSITE" id="PS00187">
    <property type="entry name" value="TPP_ENZYMES"/>
    <property type="match status" value="1"/>
</dbReference>
<evidence type="ECO:0000313" key="7">
    <source>
        <dbReference type="EMBL" id="GAH98601.1"/>
    </source>
</evidence>
<dbReference type="InterPro" id="IPR000399">
    <property type="entry name" value="TPP-bd_CS"/>
</dbReference>
<name>X1JV37_9ZZZZ</name>
<dbReference type="GO" id="GO:0009099">
    <property type="term" value="P:L-valine biosynthetic process"/>
    <property type="evidence" value="ECO:0007669"/>
    <property type="project" value="TreeGrafter"/>
</dbReference>
<comment type="caution">
    <text evidence="7">The sequence shown here is derived from an EMBL/GenBank/DDBJ whole genome shotgun (WGS) entry which is preliminary data.</text>
</comment>
<protein>
    <recommendedName>
        <fullName evidence="6">Thiamine pyrophosphate enzyme TPP-binding domain-containing protein</fullName>
    </recommendedName>
</protein>
<dbReference type="PANTHER" id="PTHR18968">
    <property type="entry name" value="THIAMINE PYROPHOSPHATE ENZYMES"/>
    <property type="match status" value="1"/>
</dbReference>
<dbReference type="SUPFAM" id="SSF52518">
    <property type="entry name" value="Thiamin diphosphate-binding fold (THDP-binding)"/>
    <property type="match status" value="1"/>
</dbReference>
<keyword evidence="5" id="KW-0786">Thiamine pyrophosphate</keyword>
<comment type="cofactor">
    <cofactor evidence="2">
        <name>thiamine diphosphate</name>
        <dbReference type="ChEBI" id="CHEBI:58937"/>
    </cofactor>
</comment>
<comment type="cofactor">
    <cofactor evidence="1">
        <name>Mg(2+)</name>
        <dbReference type="ChEBI" id="CHEBI:18420"/>
    </cofactor>
</comment>
<sequence>MADLTLQQFLIPEDAQIVLDGGDIVVFSYKFINHKARSPRSTFFPISMGHLGIGIPYSVAVKIAKPDKTVVCLTGDGSFLFNVQELETAVRLNLPIIIVIA</sequence>
<reference evidence="7" key="1">
    <citation type="journal article" date="2014" name="Front. Microbiol.">
        <title>High frequency of phylogenetically diverse reductive dehalogenase-homologous genes in deep subseafloor sedimentary metagenomes.</title>
        <authorList>
            <person name="Kawai M."/>
            <person name="Futagami T."/>
            <person name="Toyoda A."/>
            <person name="Takaki Y."/>
            <person name="Nishi S."/>
            <person name="Hori S."/>
            <person name="Arai W."/>
            <person name="Tsubouchi T."/>
            <person name="Morono Y."/>
            <person name="Uchiyama I."/>
            <person name="Ito T."/>
            <person name="Fujiyama A."/>
            <person name="Inagaki F."/>
            <person name="Takami H."/>
        </authorList>
    </citation>
    <scope>NUCLEOTIDE SEQUENCE</scope>
    <source>
        <strain evidence="7">Expedition CK06-06</strain>
    </source>
</reference>
<dbReference type="PANTHER" id="PTHR18968:SF166">
    <property type="entry name" value="2-HYDROXYACYL-COA LYASE 2"/>
    <property type="match status" value="1"/>
</dbReference>
<dbReference type="Pfam" id="PF02775">
    <property type="entry name" value="TPP_enzyme_C"/>
    <property type="match status" value="1"/>
</dbReference>
<dbReference type="GO" id="GO:0005948">
    <property type="term" value="C:acetolactate synthase complex"/>
    <property type="evidence" value="ECO:0007669"/>
    <property type="project" value="TreeGrafter"/>
</dbReference>
<dbReference type="InterPro" id="IPR045229">
    <property type="entry name" value="TPP_enz"/>
</dbReference>
<evidence type="ECO:0000256" key="2">
    <source>
        <dbReference type="ARBA" id="ARBA00001964"/>
    </source>
</evidence>
<dbReference type="EMBL" id="BARU01047353">
    <property type="protein sequence ID" value="GAH98601.1"/>
    <property type="molecule type" value="Genomic_DNA"/>
</dbReference>
<dbReference type="Gene3D" id="3.40.50.970">
    <property type="match status" value="1"/>
</dbReference>
<dbReference type="GO" id="GO:0050660">
    <property type="term" value="F:flavin adenine dinucleotide binding"/>
    <property type="evidence" value="ECO:0007669"/>
    <property type="project" value="TreeGrafter"/>
</dbReference>
<keyword evidence="4" id="KW-0479">Metal-binding</keyword>
<gene>
    <name evidence="7" type="ORF">S03H2_70992</name>
</gene>